<dbReference type="SMART" id="SM00510">
    <property type="entry name" value="TFS2M"/>
    <property type="match status" value="1"/>
</dbReference>
<evidence type="ECO:0000256" key="1">
    <source>
        <dbReference type="ARBA" id="ARBA00004123"/>
    </source>
</evidence>
<dbReference type="SMART" id="SM00440">
    <property type="entry name" value="ZnF_C2C2"/>
    <property type="match status" value="1"/>
</dbReference>
<dbReference type="CDD" id="cd00183">
    <property type="entry name" value="TFIIS_I"/>
    <property type="match status" value="1"/>
</dbReference>
<feature type="compositionally biased region" description="Basic and acidic residues" evidence="8">
    <location>
        <begin position="158"/>
        <end position="167"/>
    </location>
</feature>
<feature type="compositionally biased region" description="Low complexity" evidence="8">
    <location>
        <begin position="146"/>
        <end position="157"/>
    </location>
</feature>
<dbReference type="GO" id="GO:0031564">
    <property type="term" value="P:transcription antitermination"/>
    <property type="evidence" value="ECO:0007669"/>
    <property type="project" value="TreeGrafter"/>
</dbReference>
<comment type="subcellular location">
    <subcellularLocation>
        <location evidence="1 7">Nucleus</location>
    </subcellularLocation>
</comment>
<dbReference type="Gene3D" id="2.20.25.10">
    <property type="match status" value="1"/>
</dbReference>
<dbReference type="Pfam" id="PF07500">
    <property type="entry name" value="TFIIS_M"/>
    <property type="match status" value="1"/>
</dbReference>
<dbReference type="InterPro" id="IPR003618">
    <property type="entry name" value="TFIIS_cen_dom"/>
</dbReference>
<keyword evidence="4" id="KW-0862">Zinc</keyword>
<dbReference type="InterPro" id="IPR003617">
    <property type="entry name" value="TFIIS/CRSP70_N_sub"/>
</dbReference>
<dbReference type="PIRSF" id="PIRSF006704">
    <property type="entry name" value="TF_IIS"/>
    <property type="match status" value="1"/>
</dbReference>
<sequence>MACNVLPKIDFSVLPKKVVGVIRWDINLFNLITVKSTTFSFFDLSYSSQELFSFLKLYKSLMNIEEVIRLKRSLNKAIDDDKIPTILDIMRRFNDEVVATKELLKNTGIGVFIGKQRSHHNADVAKLAKDIVKKWKTVLNGGFVKPNPVNKIVPNPKNVDKQRDNSRGEINSPSSLKTESSQNSQSNSSSSSPNNVKANNGKQYAGDRTFRKDNMKGPTGYDIRDKCIELLYDSLAFDSTAEQIVLDQFKGEPEKQYRDKLRGLISNLKDKKNPGLRKGIVSGEIPVEEFCVMSKEDMASEEKKARDREIKVANLFKARSAGQTQAETNMFRCGKTRSADEPMTTFVTCTNCNNRWKFC</sequence>
<dbReference type="GO" id="GO:0003676">
    <property type="term" value="F:nucleic acid binding"/>
    <property type="evidence" value="ECO:0007669"/>
    <property type="project" value="InterPro"/>
</dbReference>
<feature type="domain" description="TFIIS-type" evidence="9">
    <location>
        <begin position="329"/>
        <end position="357"/>
    </location>
</feature>
<gene>
    <name evidence="12" type="ORF">FCALED_LOCUS3085</name>
</gene>
<dbReference type="PROSITE" id="PS51133">
    <property type="entry name" value="ZF_TFIIS_2"/>
    <property type="match status" value="1"/>
</dbReference>
<evidence type="ECO:0000259" key="9">
    <source>
        <dbReference type="PROSITE" id="PS51133"/>
    </source>
</evidence>
<dbReference type="SUPFAM" id="SSF57783">
    <property type="entry name" value="Zinc beta-ribbon"/>
    <property type="match status" value="1"/>
</dbReference>
<reference evidence="12" key="1">
    <citation type="submission" date="2021-06" db="EMBL/GenBank/DDBJ databases">
        <authorList>
            <person name="Kallberg Y."/>
            <person name="Tangrot J."/>
            <person name="Rosling A."/>
        </authorList>
    </citation>
    <scope>NUCLEOTIDE SEQUENCE</scope>
    <source>
        <strain evidence="12">UK204</strain>
    </source>
</reference>
<keyword evidence="2" id="KW-0479">Metal-binding</keyword>
<organism evidence="12 13">
    <name type="scientific">Funneliformis caledonium</name>
    <dbReference type="NCBI Taxonomy" id="1117310"/>
    <lineage>
        <taxon>Eukaryota</taxon>
        <taxon>Fungi</taxon>
        <taxon>Fungi incertae sedis</taxon>
        <taxon>Mucoromycota</taxon>
        <taxon>Glomeromycotina</taxon>
        <taxon>Glomeromycetes</taxon>
        <taxon>Glomerales</taxon>
        <taxon>Glomeraceae</taxon>
        <taxon>Funneliformis</taxon>
    </lineage>
</organism>
<dbReference type="PROSITE" id="PS51319">
    <property type="entry name" value="TFIIS_N"/>
    <property type="match status" value="1"/>
</dbReference>
<keyword evidence="3 6" id="KW-0863">Zinc-finger</keyword>
<dbReference type="GO" id="GO:0031440">
    <property type="term" value="P:regulation of mRNA 3'-end processing"/>
    <property type="evidence" value="ECO:0007669"/>
    <property type="project" value="TreeGrafter"/>
</dbReference>
<dbReference type="SUPFAM" id="SSF46942">
    <property type="entry name" value="Elongation factor TFIIS domain 2"/>
    <property type="match status" value="1"/>
</dbReference>
<evidence type="ECO:0000259" key="10">
    <source>
        <dbReference type="PROSITE" id="PS51319"/>
    </source>
</evidence>
<dbReference type="GO" id="GO:0006368">
    <property type="term" value="P:transcription elongation by RNA polymerase II"/>
    <property type="evidence" value="ECO:0007669"/>
    <property type="project" value="TreeGrafter"/>
</dbReference>
<evidence type="ECO:0000256" key="7">
    <source>
        <dbReference type="PROSITE-ProRule" id="PRU00649"/>
    </source>
</evidence>
<dbReference type="InterPro" id="IPR035441">
    <property type="entry name" value="TFIIS/LEDGF_dom_sf"/>
</dbReference>
<evidence type="ECO:0000313" key="12">
    <source>
        <dbReference type="EMBL" id="CAG8488539.1"/>
    </source>
</evidence>
<dbReference type="GO" id="GO:0006362">
    <property type="term" value="P:transcription elongation by RNA polymerase I"/>
    <property type="evidence" value="ECO:0007669"/>
    <property type="project" value="TreeGrafter"/>
</dbReference>
<keyword evidence="5 7" id="KW-0539">Nucleus</keyword>
<evidence type="ECO:0000256" key="4">
    <source>
        <dbReference type="ARBA" id="ARBA00022833"/>
    </source>
</evidence>
<dbReference type="Proteomes" id="UP000789570">
    <property type="component" value="Unassembled WGS sequence"/>
</dbReference>
<keyword evidence="13" id="KW-1185">Reference proteome</keyword>
<dbReference type="Gene3D" id="1.10.472.30">
    <property type="entry name" value="Transcription elongation factor S-II, central domain"/>
    <property type="match status" value="1"/>
</dbReference>
<evidence type="ECO:0000256" key="3">
    <source>
        <dbReference type="ARBA" id="ARBA00022771"/>
    </source>
</evidence>
<feature type="compositionally biased region" description="Polar residues" evidence="8">
    <location>
        <begin position="168"/>
        <end position="179"/>
    </location>
</feature>
<evidence type="ECO:0000256" key="5">
    <source>
        <dbReference type="ARBA" id="ARBA00023242"/>
    </source>
</evidence>
<evidence type="ECO:0000259" key="11">
    <source>
        <dbReference type="PROSITE" id="PS51321"/>
    </source>
</evidence>
<dbReference type="PANTHER" id="PTHR11477:SF0">
    <property type="entry name" value="IP08861P-RELATED"/>
    <property type="match status" value="1"/>
</dbReference>
<evidence type="ECO:0000256" key="8">
    <source>
        <dbReference type="SAM" id="MobiDB-lite"/>
    </source>
</evidence>
<dbReference type="Pfam" id="PF01096">
    <property type="entry name" value="Zn_ribbon_TFIIS"/>
    <property type="match status" value="1"/>
</dbReference>
<dbReference type="EMBL" id="CAJVPQ010000515">
    <property type="protein sequence ID" value="CAG8488539.1"/>
    <property type="molecule type" value="Genomic_DNA"/>
</dbReference>
<dbReference type="InterPro" id="IPR017923">
    <property type="entry name" value="TFIIS_N"/>
</dbReference>
<dbReference type="SMART" id="SM00509">
    <property type="entry name" value="TFS2N"/>
    <property type="match status" value="1"/>
</dbReference>
<feature type="domain" description="TFIIS N-terminal" evidence="10">
    <location>
        <begin position="65"/>
        <end position="142"/>
    </location>
</feature>
<accession>A0A9N8WKH5</accession>
<protein>
    <submittedName>
        <fullName evidence="12">8908_t:CDS:1</fullName>
    </submittedName>
</protein>
<dbReference type="OrthoDB" id="44867at2759"/>
<feature type="domain" description="TFIIS central" evidence="11">
    <location>
        <begin position="223"/>
        <end position="326"/>
    </location>
</feature>
<evidence type="ECO:0000313" key="13">
    <source>
        <dbReference type="Proteomes" id="UP000789570"/>
    </source>
</evidence>
<evidence type="ECO:0000256" key="6">
    <source>
        <dbReference type="PROSITE-ProRule" id="PRU00472"/>
    </source>
</evidence>
<dbReference type="InterPro" id="IPR001222">
    <property type="entry name" value="Znf_TFIIS"/>
</dbReference>
<dbReference type="PROSITE" id="PS51321">
    <property type="entry name" value="TFIIS_CENTRAL"/>
    <property type="match status" value="1"/>
</dbReference>
<feature type="compositionally biased region" description="Low complexity" evidence="8">
    <location>
        <begin position="180"/>
        <end position="192"/>
    </location>
</feature>
<dbReference type="Gene3D" id="1.20.930.10">
    <property type="entry name" value="Conserved domain common to transcription factors TFIIS, elongin A, CRSP70"/>
    <property type="match status" value="1"/>
</dbReference>
<dbReference type="AlphaFoldDB" id="A0A9N8WKH5"/>
<comment type="caution">
    <text evidence="12">The sequence shown here is derived from an EMBL/GenBank/DDBJ whole genome shotgun (WGS) entry which is preliminary data.</text>
</comment>
<dbReference type="InterPro" id="IPR035100">
    <property type="entry name" value="TF_IIS-typ"/>
</dbReference>
<dbReference type="PANTHER" id="PTHR11477">
    <property type="entry name" value="TRANSCRIPTION FACTOR S-II ZINC FINGER DOMAIN-CONTAINING PROTEIN"/>
    <property type="match status" value="1"/>
</dbReference>
<dbReference type="InterPro" id="IPR036575">
    <property type="entry name" value="TFIIS_cen_dom_sf"/>
</dbReference>
<evidence type="ECO:0000256" key="2">
    <source>
        <dbReference type="ARBA" id="ARBA00022723"/>
    </source>
</evidence>
<dbReference type="GO" id="GO:0005634">
    <property type="term" value="C:nucleus"/>
    <property type="evidence" value="ECO:0007669"/>
    <property type="project" value="UniProtKB-SubCell"/>
</dbReference>
<dbReference type="GO" id="GO:0008270">
    <property type="term" value="F:zinc ion binding"/>
    <property type="evidence" value="ECO:0007669"/>
    <property type="project" value="UniProtKB-KW"/>
</dbReference>
<name>A0A9N8WKH5_9GLOM</name>
<feature type="compositionally biased region" description="Polar residues" evidence="8">
    <location>
        <begin position="193"/>
        <end position="202"/>
    </location>
</feature>
<feature type="region of interest" description="Disordered" evidence="8">
    <location>
        <begin position="146"/>
        <end position="218"/>
    </location>
</feature>
<dbReference type="SUPFAM" id="SSF47676">
    <property type="entry name" value="Conserved domain common to transcription factors TFIIS, elongin A, CRSP70"/>
    <property type="match status" value="1"/>
</dbReference>
<proteinExistence type="predicted"/>
<dbReference type="CDD" id="cd13749">
    <property type="entry name" value="Zn-ribbon_TFIIS"/>
    <property type="match status" value="1"/>
</dbReference>
<dbReference type="Pfam" id="PF08711">
    <property type="entry name" value="Med26"/>
    <property type="match status" value="1"/>
</dbReference>